<evidence type="ECO:0000256" key="2">
    <source>
        <dbReference type="ARBA" id="ARBA00022598"/>
    </source>
</evidence>
<dbReference type="Pfam" id="PF00501">
    <property type="entry name" value="AMP-binding"/>
    <property type="match status" value="1"/>
</dbReference>
<evidence type="ECO:0000259" key="5">
    <source>
        <dbReference type="Pfam" id="PF13193"/>
    </source>
</evidence>
<keyword evidence="7" id="KW-1185">Reference proteome</keyword>
<gene>
    <name evidence="6" type="ORF">R7226_10955</name>
</gene>
<feature type="domain" description="AMP-dependent synthetase/ligase" evidence="4">
    <location>
        <begin position="8"/>
        <end position="360"/>
    </location>
</feature>
<feature type="compositionally biased region" description="Polar residues" evidence="3">
    <location>
        <begin position="149"/>
        <end position="165"/>
    </location>
</feature>
<accession>A0ABU4HQN5</accession>
<dbReference type="EMBL" id="JAWSTH010000023">
    <property type="protein sequence ID" value="MDW5594860.1"/>
    <property type="molecule type" value="Genomic_DNA"/>
</dbReference>
<evidence type="ECO:0000259" key="4">
    <source>
        <dbReference type="Pfam" id="PF00501"/>
    </source>
</evidence>
<dbReference type="PANTHER" id="PTHR43201:SF5">
    <property type="entry name" value="MEDIUM-CHAIN ACYL-COA LIGASE ACSF2, MITOCHONDRIAL"/>
    <property type="match status" value="1"/>
</dbReference>
<dbReference type="Proteomes" id="UP001284601">
    <property type="component" value="Unassembled WGS sequence"/>
</dbReference>
<sequence>MSEQRMGFWAWAQAEPNRPAVVDARGRTRTYGELDAEVNRLTHGLREVAGLGVGDTVACVMTNGIPMLSLYLAAMQSGLYLVPVNYHLTAAEIRYIVEDSGASAVLCSGRVADVVREAVDDRAIVFCDGGAVGLRDLTELTGGQPAARPQSTAAGSLMQYTSGTTGRPKGVKRPLSGQDADAGAHVYEWLFDALGIGQDFARWCVASPMYHTANITPASGALHLGGSVVLMEGWTPELFLETVQRERVTGTHMVPTQFHRLLALDADTRAGYDTSSLRYVLHGAAPCPPADKRAMIDWFGPIVYEYYGSTEVGSTVATPQQWLERPGTVGLPMSISELRILDERGEEVPAGTEGIVYMRQGEDRMEYHNDPAKTDGVRSGRLLTVGDRGYVDDDGFLFLTGRVSDMIIVGGVNTYPAEIEATLLEHRWVLDAGVAGVPDGDLGEVPEAWIQPALGAPDAERLRAELAAFCEQRLARHKRPRQIHLRESLPRDPNGKLYKQRLTAERSPVHT</sequence>
<protein>
    <submittedName>
        <fullName evidence="6">AMP-binding protein</fullName>
    </submittedName>
</protein>
<keyword evidence="2" id="KW-0436">Ligase</keyword>
<dbReference type="RefSeq" id="WP_318597193.1">
    <property type="nucleotide sequence ID" value="NZ_JAWSTH010000023.1"/>
</dbReference>
<name>A0ABU4HQN5_9ACTN</name>
<evidence type="ECO:0000313" key="7">
    <source>
        <dbReference type="Proteomes" id="UP001284601"/>
    </source>
</evidence>
<comment type="caution">
    <text evidence="6">The sequence shown here is derived from an EMBL/GenBank/DDBJ whole genome shotgun (WGS) entry which is preliminary data.</text>
</comment>
<evidence type="ECO:0000256" key="3">
    <source>
        <dbReference type="SAM" id="MobiDB-lite"/>
    </source>
</evidence>
<dbReference type="Gene3D" id="3.30.300.30">
    <property type="match status" value="1"/>
</dbReference>
<feature type="compositionally biased region" description="Basic and acidic residues" evidence="3">
    <location>
        <begin position="484"/>
        <end position="494"/>
    </location>
</feature>
<organism evidence="6 7">
    <name type="scientific">Conexibacter stalactiti</name>
    <dbReference type="NCBI Taxonomy" id="1940611"/>
    <lineage>
        <taxon>Bacteria</taxon>
        <taxon>Bacillati</taxon>
        <taxon>Actinomycetota</taxon>
        <taxon>Thermoleophilia</taxon>
        <taxon>Solirubrobacterales</taxon>
        <taxon>Conexibacteraceae</taxon>
        <taxon>Conexibacter</taxon>
    </lineage>
</organism>
<dbReference type="InterPro" id="IPR045851">
    <property type="entry name" value="AMP-bd_C_sf"/>
</dbReference>
<dbReference type="PROSITE" id="PS00455">
    <property type="entry name" value="AMP_BINDING"/>
    <property type="match status" value="1"/>
</dbReference>
<dbReference type="InterPro" id="IPR000873">
    <property type="entry name" value="AMP-dep_synth/lig_dom"/>
</dbReference>
<comment type="similarity">
    <text evidence="1">Belongs to the ATP-dependent AMP-binding enzyme family.</text>
</comment>
<proteinExistence type="inferred from homology"/>
<feature type="compositionally biased region" description="Basic and acidic residues" evidence="3">
    <location>
        <begin position="502"/>
        <end position="511"/>
    </location>
</feature>
<feature type="region of interest" description="Disordered" evidence="3">
    <location>
        <begin position="481"/>
        <end position="511"/>
    </location>
</feature>
<reference evidence="7" key="1">
    <citation type="submission" date="2023-07" db="EMBL/GenBank/DDBJ databases">
        <title>Conexibacter stalactiti sp. nov., isolated from stalactites in a lava cave and emended description of the genus Conexibacter.</title>
        <authorList>
            <person name="Lee S.D."/>
        </authorList>
    </citation>
    <scope>NUCLEOTIDE SEQUENCE [LARGE SCALE GENOMIC DNA]</scope>
    <source>
        <strain evidence="7">KCTC 39840</strain>
    </source>
</reference>
<dbReference type="Gene3D" id="3.40.50.12780">
    <property type="entry name" value="N-terminal domain of ligase-like"/>
    <property type="match status" value="1"/>
</dbReference>
<feature type="region of interest" description="Disordered" evidence="3">
    <location>
        <begin position="142"/>
        <end position="177"/>
    </location>
</feature>
<dbReference type="InterPro" id="IPR025110">
    <property type="entry name" value="AMP-bd_C"/>
</dbReference>
<evidence type="ECO:0000313" key="6">
    <source>
        <dbReference type="EMBL" id="MDW5594860.1"/>
    </source>
</evidence>
<dbReference type="InterPro" id="IPR020845">
    <property type="entry name" value="AMP-binding_CS"/>
</dbReference>
<dbReference type="SUPFAM" id="SSF56801">
    <property type="entry name" value="Acetyl-CoA synthetase-like"/>
    <property type="match status" value="1"/>
</dbReference>
<dbReference type="PANTHER" id="PTHR43201">
    <property type="entry name" value="ACYL-COA SYNTHETASE"/>
    <property type="match status" value="1"/>
</dbReference>
<feature type="domain" description="AMP-binding enzyme C-terminal" evidence="5">
    <location>
        <begin position="418"/>
        <end position="496"/>
    </location>
</feature>
<dbReference type="InterPro" id="IPR042099">
    <property type="entry name" value="ANL_N_sf"/>
</dbReference>
<evidence type="ECO:0000256" key="1">
    <source>
        <dbReference type="ARBA" id="ARBA00006432"/>
    </source>
</evidence>
<dbReference type="Pfam" id="PF13193">
    <property type="entry name" value="AMP-binding_C"/>
    <property type="match status" value="1"/>
</dbReference>